<evidence type="ECO:0000313" key="1">
    <source>
        <dbReference type="EMBL" id="QJA45049.1"/>
    </source>
</evidence>
<gene>
    <name evidence="1" type="ORF">TM448A00172_0008</name>
    <name evidence="2" type="ORF">TM448B00344_0041</name>
</gene>
<proteinExistence type="predicted"/>
<dbReference type="EMBL" id="MT144612">
    <property type="protein sequence ID" value="QJH95095.1"/>
    <property type="molecule type" value="Genomic_DNA"/>
</dbReference>
<accession>A0A6H1ZC58</accession>
<dbReference type="EMBL" id="MT143985">
    <property type="protein sequence ID" value="QJA45049.1"/>
    <property type="molecule type" value="Genomic_DNA"/>
</dbReference>
<dbReference type="AlphaFoldDB" id="A0A6H1ZC58"/>
<protein>
    <submittedName>
        <fullName evidence="1">Uncharacterized protein</fullName>
    </submittedName>
</protein>
<name>A0A6H1ZC58_9ZZZZ</name>
<sequence>MKTFSTKNFKYGVVNAIEPQSIPDGAAADSLNWLTQGDKIELSRGSDVIGTETSGSGRVTGVHIAYKSDGTAIAWRSRGQKVEYYDTTTSDWVELGSDILGADADGEDVSFANYNTNAGAQLWICSPKSSLFKVMTANPDSYADMYSSAKNFKGLIAIKQNRMWLWGRDNDKTGLYGSFIDTASYTTVTAEATTSLTGTLAFKAGGAMRTCFGVAITITGTGEVYTDDYNGILTGDAGGTGTINYMTGEYTLSNAGVGTADYQWEDSTSKGIADFTKSATRLAGEGFIFRQDDGGGDLQGVFTLNDTDYCFHENKTWALTLTADDTNATNLPFRYAVGIPSKRAAISSSVGIFYIDNSDGSKPRFRKLYINSQSEVSPKTVTENIKLDGYIFDDCQMFEWSDYILFTGRTEDSTVNNRLFMYHKTWGSVDIRDYYLSKIEVYNGALIGGESISNNVLTLFSGFDDSDSLINNYWEGRISDLQIENVKKVRHLWLEGEIQTNQSYDVYIDTDRGGWTLVGTIEGTGSYVDVGNAINVGANTIGSKEIGGGGDDVEAYHYLTALKLGLDKFENRQLRFVAQGIGYVSITRVVDHDIRLYAKKLIKKYR</sequence>
<evidence type="ECO:0000313" key="2">
    <source>
        <dbReference type="EMBL" id="QJH95095.1"/>
    </source>
</evidence>
<reference evidence="1" key="1">
    <citation type="submission" date="2020-03" db="EMBL/GenBank/DDBJ databases">
        <title>The deep terrestrial virosphere.</title>
        <authorList>
            <person name="Holmfeldt K."/>
            <person name="Nilsson E."/>
            <person name="Simone D."/>
            <person name="Lopez-Fernandez M."/>
            <person name="Wu X."/>
            <person name="de Brujin I."/>
            <person name="Lundin D."/>
            <person name="Andersson A."/>
            <person name="Bertilsson S."/>
            <person name="Dopson M."/>
        </authorList>
    </citation>
    <scope>NUCLEOTIDE SEQUENCE</scope>
    <source>
        <strain evidence="1">TM448A00172</strain>
        <strain evidence="2">TM448B00344</strain>
    </source>
</reference>
<organism evidence="1">
    <name type="scientific">viral metagenome</name>
    <dbReference type="NCBI Taxonomy" id="1070528"/>
    <lineage>
        <taxon>unclassified sequences</taxon>
        <taxon>metagenomes</taxon>
        <taxon>organismal metagenomes</taxon>
    </lineage>
</organism>